<feature type="domain" description="DUF397" evidence="1">
    <location>
        <begin position="56"/>
        <end position="107"/>
    </location>
</feature>
<evidence type="ECO:0000259" key="1">
    <source>
        <dbReference type="Pfam" id="PF04149"/>
    </source>
</evidence>
<keyword evidence="3" id="KW-1185">Reference proteome</keyword>
<reference evidence="2 3" key="1">
    <citation type="submission" date="2022-10" db="EMBL/GenBank/DDBJ databases">
        <authorList>
            <person name="Xie J."/>
            <person name="Shen N."/>
        </authorList>
    </citation>
    <scope>NUCLEOTIDE SEQUENCE [LARGE SCALE GENOMIC DNA]</scope>
    <source>
        <strain evidence="2 3">DSM 41681</strain>
    </source>
</reference>
<evidence type="ECO:0000313" key="2">
    <source>
        <dbReference type="EMBL" id="MEB3959765.1"/>
    </source>
</evidence>
<feature type="domain" description="DUF397" evidence="1">
    <location>
        <begin position="8"/>
        <end position="27"/>
    </location>
</feature>
<dbReference type="EMBL" id="JAOZYB010000024">
    <property type="protein sequence ID" value="MEB3959765.1"/>
    <property type="molecule type" value="Genomic_DNA"/>
</dbReference>
<dbReference type="RefSeq" id="WP_324766734.1">
    <property type="nucleotide sequence ID" value="NZ_BAAATS010000014.1"/>
</dbReference>
<protein>
    <submittedName>
        <fullName evidence="2">DUF397 domain-containing protein</fullName>
    </submittedName>
</protein>
<accession>A0ABU6C7D8</accession>
<gene>
    <name evidence="2" type="ORF">OKJ48_05805</name>
</gene>
<proteinExistence type="predicted"/>
<sequence>MPKSTNIQWRKSSYSGDQGGSCVECAPLGPLAWRTSTYSGDQGGDCVECAPVGALGWQKSTYSSDQGGECVEVAGTPCAAVAVRDSKNPAGPSISFSPDAFRTFVRGGLVSRP</sequence>
<organism evidence="2 3">
    <name type="scientific">Streptomyces kunmingensis</name>
    <dbReference type="NCBI Taxonomy" id="68225"/>
    <lineage>
        <taxon>Bacteria</taxon>
        <taxon>Bacillati</taxon>
        <taxon>Actinomycetota</taxon>
        <taxon>Actinomycetes</taxon>
        <taxon>Kitasatosporales</taxon>
        <taxon>Streptomycetaceae</taxon>
        <taxon>Streptomyces</taxon>
    </lineage>
</organism>
<name>A0ABU6C7D8_9ACTN</name>
<comment type="caution">
    <text evidence="2">The sequence shown here is derived from an EMBL/GenBank/DDBJ whole genome shotgun (WGS) entry which is preliminary data.</text>
</comment>
<evidence type="ECO:0000313" key="3">
    <source>
        <dbReference type="Proteomes" id="UP001352223"/>
    </source>
</evidence>
<feature type="domain" description="DUF397" evidence="1">
    <location>
        <begin position="31"/>
        <end position="51"/>
    </location>
</feature>
<dbReference type="InterPro" id="IPR007278">
    <property type="entry name" value="DUF397"/>
</dbReference>
<dbReference type="Pfam" id="PF04149">
    <property type="entry name" value="DUF397"/>
    <property type="match status" value="3"/>
</dbReference>
<dbReference type="Proteomes" id="UP001352223">
    <property type="component" value="Unassembled WGS sequence"/>
</dbReference>